<reference evidence="8 9" key="1">
    <citation type="submission" date="2019-11" db="EMBL/GenBank/DDBJ databases">
        <title>Draft genome sequences of five Paenibacillus species of dairy origin.</title>
        <authorList>
            <person name="Olajide A.M."/>
            <person name="Chen S."/>
            <person name="Lapointe G."/>
        </authorList>
    </citation>
    <scope>NUCLEOTIDE SEQUENCE [LARGE SCALE GENOMIC DNA]</scope>
    <source>
        <strain evidence="8 9">2CS3</strain>
    </source>
</reference>
<dbReference type="CDD" id="cd00118">
    <property type="entry name" value="LysM"/>
    <property type="match status" value="2"/>
</dbReference>
<evidence type="ECO:0000259" key="7">
    <source>
        <dbReference type="PROSITE" id="PS51910"/>
    </source>
</evidence>
<evidence type="ECO:0000313" key="9">
    <source>
        <dbReference type="Proteomes" id="UP000450917"/>
    </source>
</evidence>
<dbReference type="PANTHER" id="PTHR46066">
    <property type="entry name" value="CHITINASE DOMAIN-CONTAINING PROTEIN 1 FAMILY MEMBER"/>
    <property type="match status" value="1"/>
</dbReference>
<keyword evidence="9" id="KW-1185">Reference proteome</keyword>
<dbReference type="Gene3D" id="3.10.50.10">
    <property type="match status" value="1"/>
</dbReference>
<dbReference type="SUPFAM" id="SSF54106">
    <property type="entry name" value="LysM domain"/>
    <property type="match status" value="2"/>
</dbReference>
<dbReference type="InterPro" id="IPR001223">
    <property type="entry name" value="Glyco_hydro18_cat"/>
</dbReference>
<dbReference type="SUPFAM" id="SSF51445">
    <property type="entry name" value="(Trans)glycosidases"/>
    <property type="match status" value="1"/>
</dbReference>
<evidence type="ECO:0000256" key="1">
    <source>
        <dbReference type="ARBA" id="ARBA00022801"/>
    </source>
</evidence>
<dbReference type="Pfam" id="PF01476">
    <property type="entry name" value="LysM"/>
    <property type="match status" value="2"/>
</dbReference>
<dbReference type="SMART" id="SM00636">
    <property type="entry name" value="Glyco_18"/>
    <property type="match status" value="1"/>
</dbReference>
<dbReference type="InterPro" id="IPR041704">
    <property type="entry name" value="CFLE_GH18"/>
</dbReference>
<dbReference type="PROSITE" id="PS51910">
    <property type="entry name" value="GH18_2"/>
    <property type="match status" value="1"/>
</dbReference>
<dbReference type="CDD" id="cd02874">
    <property type="entry name" value="GH18_CFLE_spore_hydrolase"/>
    <property type="match status" value="1"/>
</dbReference>
<dbReference type="InterPro" id="IPR001579">
    <property type="entry name" value="Glyco_hydro_18_chit_AS"/>
</dbReference>
<dbReference type="PANTHER" id="PTHR46066:SF2">
    <property type="entry name" value="CHITINASE DOMAIN-CONTAINING PROTEIN 1"/>
    <property type="match status" value="1"/>
</dbReference>
<dbReference type="InterPro" id="IPR036779">
    <property type="entry name" value="LysM_dom_sf"/>
</dbReference>
<accession>A0A7X2ZCM9</accession>
<dbReference type="SMART" id="SM00287">
    <property type="entry name" value="SH3b"/>
    <property type="match status" value="1"/>
</dbReference>
<comment type="caution">
    <text evidence="8">The sequence shown here is derived from an EMBL/GenBank/DDBJ whole genome shotgun (WGS) entry which is preliminary data.</text>
</comment>
<dbReference type="GO" id="GO:0004553">
    <property type="term" value="F:hydrolase activity, hydrolyzing O-glycosyl compounds"/>
    <property type="evidence" value="ECO:0007669"/>
    <property type="project" value="InterPro"/>
</dbReference>
<name>A0A7X2ZCM9_9BACL</name>
<feature type="domain" description="LysM" evidence="6">
    <location>
        <begin position="2"/>
        <end position="45"/>
    </location>
</feature>
<keyword evidence="1 3" id="KW-0378">Hydrolase</keyword>
<comment type="similarity">
    <text evidence="4">Belongs to the glycosyl hydrolase 18 family.</text>
</comment>
<dbReference type="InterPro" id="IPR029070">
    <property type="entry name" value="Chitinase_insertion_sf"/>
</dbReference>
<evidence type="ECO:0000256" key="2">
    <source>
        <dbReference type="ARBA" id="ARBA00023295"/>
    </source>
</evidence>
<evidence type="ECO:0000256" key="4">
    <source>
        <dbReference type="RuleBase" id="RU004453"/>
    </source>
</evidence>
<evidence type="ECO:0000259" key="5">
    <source>
        <dbReference type="PROSITE" id="PS51781"/>
    </source>
</evidence>
<dbReference type="PROSITE" id="PS51782">
    <property type="entry name" value="LYSM"/>
    <property type="match status" value="2"/>
</dbReference>
<dbReference type="PROSITE" id="PS01095">
    <property type="entry name" value="GH18_1"/>
    <property type="match status" value="1"/>
</dbReference>
<dbReference type="InterPro" id="IPR011583">
    <property type="entry name" value="Chitinase_II/V-like_cat"/>
</dbReference>
<dbReference type="Pfam" id="PF08239">
    <property type="entry name" value="SH3_3"/>
    <property type="match status" value="1"/>
</dbReference>
<dbReference type="InterPro" id="IPR018392">
    <property type="entry name" value="LysM"/>
</dbReference>
<feature type="domain" description="SH3b" evidence="5">
    <location>
        <begin position="97"/>
        <end position="159"/>
    </location>
</feature>
<proteinExistence type="inferred from homology"/>
<evidence type="ECO:0000256" key="3">
    <source>
        <dbReference type="RuleBase" id="RU000489"/>
    </source>
</evidence>
<gene>
    <name evidence="8" type="ORF">GNP93_14295</name>
</gene>
<dbReference type="InterPro" id="IPR017853">
    <property type="entry name" value="GH"/>
</dbReference>
<feature type="domain" description="GH18" evidence="7">
    <location>
        <begin position="168"/>
        <end position="500"/>
    </location>
</feature>
<keyword evidence="2 3" id="KW-0326">Glycosidase</keyword>
<feature type="domain" description="LysM" evidence="6">
    <location>
        <begin position="51"/>
        <end position="94"/>
    </location>
</feature>
<dbReference type="InterPro" id="IPR003646">
    <property type="entry name" value="SH3-like_bac-type"/>
</dbReference>
<dbReference type="Proteomes" id="UP000450917">
    <property type="component" value="Unassembled WGS sequence"/>
</dbReference>
<dbReference type="GO" id="GO:0008061">
    <property type="term" value="F:chitin binding"/>
    <property type="evidence" value="ECO:0007669"/>
    <property type="project" value="InterPro"/>
</dbReference>
<evidence type="ECO:0000313" key="8">
    <source>
        <dbReference type="EMBL" id="MUG71840.1"/>
    </source>
</evidence>
<dbReference type="EMBL" id="WNZX01000011">
    <property type="protein sequence ID" value="MUG71840.1"/>
    <property type="molecule type" value="Genomic_DNA"/>
</dbReference>
<organism evidence="8 9">
    <name type="scientific">Paenibacillus validus</name>
    <dbReference type="NCBI Taxonomy" id="44253"/>
    <lineage>
        <taxon>Bacteria</taxon>
        <taxon>Bacillati</taxon>
        <taxon>Bacillota</taxon>
        <taxon>Bacilli</taxon>
        <taxon>Bacillales</taxon>
        <taxon>Paenibacillaceae</taxon>
        <taxon>Paenibacillus</taxon>
    </lineage>
</organism>
<dbReference type="AlphaFoldDB" id="A0A7X2ZCM9"/>
<dbReference type="RefSeq" id="WP_127605207.1">
    <property type="nucleotide sequence ID" value="NZ_JARTHJ010000047.1"/>
</dbReference>
<dbReference type="Gene3D" id="3.10.350.10">
    <property type="entry name" value="LysM domain"/>
    <property type="match status" value="2"/>
</dbReference>
<sequence>MLTYVVQQGDSLYLIARRFGITVEALMKANRLTSSVLYVGQTLTVPVALPFMYQVQPGDSLYSIARRFNTTVDAIMVLNSLTSASLYVGQRLRIPVYTEVVVTVETANVRSYAGTGFSVIAQMDRGARLPVTGIAGDWVRVRLYNNRPGWIFRDVVNLVAHDGERPIKEILGYYTEEEGPTLPSSHQVFVQQSAQLSNVGMFHFRINRESPTQVEKFPVFDDSYMRQEVEFGHRHNVKMLATIHNLLYERGNQEVNKEVVRRMLASSDTRKGFIQHVIRLLQTYNFDGVNIDFEDVHYEDRELLNSFYRELGRELKRLGYYYSVAAPSRTSDEPTNPFSAPFNYALLGEVVDELVVMLYNEHGWPGSGPGPVVSIGWMESVIKYALTKMPGRKITAAVSVFGFDFNLTTGRNTYATYDMAMDLAKKYNKTITFDQKTQTPMFAYTDESGNEHEVWFENAASIRAKLLAAQRLGIRGIALWRLGMEDPDIWRMIADEFVVEKSIAP</sequence>
<dbReference type="GO" id="GO:0005975">
    <property type="term" value="P:carbohydrate metabolic process"/>
    <property type="evidence" value="ECO:0007669"/>
    <property type="project" value="InterPro"/>
</dbReference>
<dbReference type="Pfam" id="PF00704">
    <property type="entry name" value="Glyco_hydro_18"/>
    <property type="match status" value="1"/>
</dbReference>
<dbReference type="Gene3D" id="2.30.30.40">
    <property type="entry name" value="SH3 Domains"/>
    <property type="match status" value="1"/>
</dbReference>
<evidence type="ECO:0000259" key="6">
    <source>
        <dbReference type="PROSITE" id="PS51782"/>
    </source>
</evidence>
<dbReference type="SMART" id="SM00257">
    <property type="entry name" value="LysM"/>
    <property type="match status" value="2"/>
</dbReference>
<dbReference type="Gene3D" id="3.20.20.80">
    <property type="entry name" value="Glycosidases"/>
    <property type="match status" value="1"/>
</dbReference>
<dbReference type="PROSITE" id="PS51781">
    <property type="entry name" value="SH3B"/>
    <property type="match status" value="1"/>
</dbReference>
<protein>
    <submittedName>
        <fullName evidence="8">LysM peptidoglycan-binding domain-containing protein</fullName>
    </submittedName>
</protein>